<proteinExistence type="predicted"/>
<evidence type="ECO:0000256" key="1">
    <source>
        <dbReference type="SAM" id="Phobius"/>
    </source>
</evidence>
<keyword evidence="1" id="KW-0472">Membrane</keyword>
<dbReference type="RefSeq" id="WP_142855910.1">
    <property type="nucleotide sequence ID" value="NZ_SGOE01000002.1"/>
</dbReference>
<feature type="domain" description="FecR protein" evidence="2">
    <location>
        <begin position="126"/>
        <end position="218"/>
    </location>
</feature>
<dbReference type="PANTHER" id="PTHR30273">
    <property type="entry name" value="PERIPLASMIC SIGNAL SENSOR AND SIGMA FACTOR ACTIVATOR FECR-RELATED"/>
    <property type="match status" value="1"/>
</dbReference>
<dbReference type="InterPro" id="IPR012373">
    <property type="entry name" value="Ferrdict_sens_TM"/>
</dbReference>
<dbReference type="AlphaFoldDB" id="A0A546Y232"/>
<name>A0A546Y232_AGRTU</name>
<dbReference type="Pfam" id="PF16220">
    <property type="entry name" value="DUF4880"/>
    <property type="match status" value="1"/>
</dbReference>
<dbReference type="PIRSF" id="PIRSF018266">
    <property type="entry name" value="FecR"/>
    <property type="match status" value="1"/>
</dbReference>
<reference evidence="4 5" key="1">
    <citation type="journal article" date="2019" name="Appl. Microbiol. Biotechnol.">
        <title>Differential efficiency of wild type rhizogenic strains for rol gene transformation of plants.</title>
        <authorList>
            <person name="Desmet S."/>
            <person name="De Keyser E."/>
            <person name="Van Vaerenbergh J."/>
            <person name="Baeyen S."/>
            <person name="Van Huylenbroeck J."/>
            <person name="Geelen D."/>
            <person name="Dhooghe E."/>
        </authorList>
    </citation>
    <scope>NUCLEOTIDE SEQUENCE [LARGE SCALE GENOMIC DNA]</scope>
    <source>
        <strain evidence="4 5">MAFF210266</strain>
    </source>
</reference>
<evidence type="ECO:0000259" key="2">
    <source>
        <dbReference type="Pfam" id="PF04773"/>
    </source>
</evidence>
<dbReference type="GO" id="GO:0016989">
    <property type="term" value="F:sigma factor antagonist activity"/>
    <property type="evidence" value="ECO:0007669"/>
    <property type="project" value="TreeGrafter"/>
</dbReference>
<accession>A0A546Y232</accession>
<evidence type="ECO:0000259" key="3">
    <source>
        <dbReference type="Pfam" id="PF16220"/>
    </source>
</evidence>
<comment type="caution">
    <text evidence="4">The sequence shown here is derived from an EMBL/GenBank/DDBJ whole genome shotgun (WGS) entry which is preliminary data.</text>
</comment>
<organism evidence="4 5">
    <name type="scientific">Agrobacterium tumefaciens</name>
    <dbReference type="NCBI Taxonomy" id="358"/>
    <lineage>
        <taxon>Bacteria</taxon>
        <taxon>Pseudomonadati</taxon>
        <taxon>Pseudomonadota</taxon>
        <taxon>Alphaproteobacteria</taxon>
        <taxon>Hyphomicrobiales</taxon>
        <taxon>Rhizobiaceae</taxon>
        <taxon>Rhizobium/Agrobacterium group</taxon>
        <taxon>Agrobacterium</taxon>
        <taxon>Agrobacterium tumefaciens complex</taxon>
    </lineage>
</organism>
<feature type="transmembrane region" description="Helical" evidence="1">
    <location>
        <begin position="99"/>
        <end position="120"/>
    </location>
</feature>
<dbReference type="Proteomes" id="UP000317023">
    <property type="component" value="Unassembled WGS sequence"/>
</dbReference>
<protein>
    <submittedName>
        <fullName evidence="4">FecR family protein</fullName>
    </submittedName>
</protein>
<sequence length="332" mass="36738">MTIDPDKKIELPNGKAEEAADWLLRLQAGSVEPRLKAEFDRWLASSPANRLAWDRTCRTWRNLGLVEPAFRNLWEDAPHLPEKAARHISLRRRWSVRHYAGAAMAAAALCLAVLFAPAFFVHIKADYQTSTAESRTIVLEDGSRVQLAAASALSADFTDGRRTVKVLKGEAFFDVVPDTTRPFVVEAKNVTVQVLGTAFDVDLTDGVTQVALAHGSVEASFRNAPPTRLVPGEMLIVDASGAIRKENVPVEDIGGWRNGELYVVDATIGSVVEQIQRYHPAWLTMADKRLAEQRVTGFYDLRDPDRALEALVEPYRGKVHAIGASARIITRF</sequence>
<dbReference type="InterPro" id="IPR006860">
    <property type="entry name" value="FecR"/>
</dbReference>
<gene>
    <name evidence="4" type="ORF">EXN61_07965</name>
</gene>
<dbReference type="Gene3D" id="2.60.120.1440">
    <property type="match status" value="1"/>
</dbReference>
<feature type="domain" description="FecR N-terminal" evidence="3">
    <location>
        <begin position="17"/>
        <end position="58"/>
    </location>
</feature>
<evidence type="ECO:0000313" key="4">
    <source>
        <dbReference type="EMBL" id="TRB07061.1"/>
    </source>
</evidence>
<evidence type="ECO:0000313" key="5">
    <source>
        <dbReference type="Proteomes" id="UP000317023"/>
    </source>
</evidence>
<keyword evidence="1" id="KW-1133">Transmembrane helix</keyword>
<dbReference type="EMBL" id="SGOE01000002">
    <property type="protein sequence ID" value="TRB07061.1"/>
    <property type="molecule type" value="Genomic_DNA"/>
</dbReference>
<dbReference type="InterPro" id="IPR032623">
    <property type="entry name" value="FecR_N"/>
</dbReference>
<keyword evidence="1" id="KW-0812">Transmembrane</keyword>
<dbReference type="PANTHER" id="PTHR30273:SF2">
    <property type="entry name" value="PROTEIN FECR"/>
    <property type="match status" value="1"/>
</dbReference>
<dbReference type="Pfam" id="PF04773">
    <property type="entry name" value="FecR"/>
    <property type="match status" value="1"/>
</dbReference>